<dbReference type="InterPro" id="IPR018097">
    <property type="entry name" value="EGF_Ca-bd_CS"/>
</dbReference>
<dbReference type="InterPro" id="IPR000152">
    <property type="entry name" value="EGF-type_Asp/Asn_hydroxyl_site"/>
</dbReference>
<dbReference type="PROSITE" id="PS01186">
    <property type="entry name" value="EGF_2"/>
    <property type="match status" value="2"/>
</dbReference>
<comment type="caution">
    <text evidence="8">The sequence shown here is derived from an EMBL/GenBank/DDBJ whole genome shotgun (WGS) entry which is preliminary data.</text>
</comment>
<dbReference type="InterPro" id="IPR009030">
    <property type="entry name" value="Growth_fac_rcpt_cys_sf"/>
</dbReference>
<feature type="disulfide bond" evidence="7">
    <location>
        <begin position="135"/>
        <end position="144"/>
    </location>
</feature>
<dbReference type="PANTHER" id="PTHR14949">
    <property type="entry name" value="EGF-LIKE-DOMAIN, MULTIPLE 7, 8"/>
    <property type="match status" value="1"/>
</dbReference>
<dbReference type="SUPFAM" id="SSF57184">
    <property type="entry name" value="Growth factor receptor domain"/>
    <property type="match status" value="1"/>
</dbReference>
<evidence type="ECO:0000256" key="6">
    <source>
        <dbReference type="ARBA" id="ARBA00023157"/>
    </source>
</evidence>
<evidence type="ECO:0000256" key="2">
    <source>
        <dbReference type="ARBA" id="ARBA00022729"/>
    </source>
</evidence>
<protein>
    <submittedName>
        <fullName evidence="8">Uncharacterized protein</fullName>
    </submittedName>
</protein>
<dbReference type="Pfam" id="PF07546">
    <property type="entry name" value="EMI"/>
    <property type="match status" value="1"/>
</dbReference>
<gene>
    <name evidence="8" type="ORF">OFUS_LOCUS12398</name>
</gene>
<dbReference type="InterPro" id="IPR050969">
    <property type="entry name" value="Dev_Signal_Modulators"/>
</dbReference>
<dbReference type="PROSITE" id="PS01187">
    <property type="entry name" value="EGF_CA"/>
    <property type="match status" value="1"/>
</dbReference>
<evidence type="ECO:0000313" key="9">
    <source>
        <dbReference type="Proteomes" id="UP000749559"/>
    </source>
</evidence>
<organism evidence="8 9">
    <name type="scientific">Owenia fusiformis</name>
    <name type="common">Polychaete worm</name>
    <dbReference type="NCBI Taxonomy" id="6347"/>
    <lineage>
        <taxon>Eukaryota</taxon>
        <taxon>Metazoa</taxon>
        <taxon>Spiralia</taxon>
        <taxon>Lophotrochozoa</taxon>
        <taxon>Annelida</taxon>
        <taxon>Polychaeta</taxon>
        <taxon>Sedentaria</taxon>
        <taxon>Canalipalpata</taxon>
        <taxon>Sabellida</taxon>
        <taxon>Oweniida</taxon>
        <taxon>Oweniidae</taxon>
        <taxon>Owenia</taxon>
    </lineage>
</organism>
<keyword evidence="1 7" id="KW-0245">EGF-like domain</keyword>
<dbReference type="AlphaFoldDB" id="A0A8J1TZ58"/>
<proteinExistence type="predicted"/>
<keyword evidence="9" id="KW-1185">Reference proteome</keyword>
<dbReference type="Proteomes" id="UP000749559">
    <property type="component" value="Unassembled WGS sequence"/>
</dbReference>
<dbReference type="GO" id="GO:0005509">
    <property type="term" value="F:calcium ion binding"/>
    <property type="evidence" value="ECO:0007669"/>
    <property type="project" value="InterPro"/>
</dbReference>
<dbReference type="PROSITE" id="PS00010">
    <property type="entry name" value="ASX_HYDROXYL"/>
    <property type="match status" value="1"/>
</dbReference>
<name>A0A8J1TZ58_OWEFU</name>
<dbReference type="SUPFAM" id="SSF57196">
    <property type="entry name" value="EGF/Laminin"/>
    <property type="match status" value="1"/>
</dbReference>
<dbReference type="GO" id="GO:0005576">
    <property type="term" value="C:extracellular region"/>
    <property type="evidence" value="ECO:0007669"/>
    <property type="project" value="TreeGrafter"/>
</dbReference>
<dbReference type="GO" id="GO:0005102">
    <property type="term" value="F:signaling receptor binding"/>
    <property type="evidence" value="ECO:0007669"/>
    <property type="project" value="TreeGrafter"/>
</dbReference>
<dbReference type="InterPro" id="IPR000742">
    <property type="entry name" value="EGF"/>
</dbReference>
<dbReference type="GO" id="GO:0009986">
    <property type="term" value="C:cell surface"/>
    <property type="evidence" value="ECO:0007669"/>
    <property type="project" value="TreeGrafter"/>
</dbReference>
<dbReference type="Pfam" id="PF07645">
    <property type="entry name" value="EGF_CA"/>
    <property type="match status" value="1"/>
</dbReference>
<dbReference type="Gene3D" id="2.10.25.10">
    <property type="entry name" value="Laminin"/>
    <property type="match status" value="2"/>
</dbReference>
<evidence type="ECO:0000256" key="7">
    <source>
        <dbReference type="PROSITE-ProRule" id="PRU00076"/>
    </source>
</evidence>
<sequence length="303" mass="34874">MSLTESIVMWFAIVSIFLLSNSPNVLGYTYKQGRHVCVQNRVISTPRKQMVTYCKPIYKKHVRLCEGNRLCTSFRVVYTTAYREGYSNEQRTETVKVCCIGWTQRHAGESSCMQPICRSNCSNHGDCLKPDTCRCRKGWTGPACERDVNECAHLRHGCQQKCVNIPGSYKCACQNGYTLQPDRKTCKIRLSDVPEYADFLDGYKHLVKKVMKLEEEKGTLETKLDVMNDDYRTSIKIQRSLETKQKSLENEVKKLKNSETTAQANGDYGDYYSEPNVKDRLQSLSEQISMLEERLEVCTCNRR</sequence>
<evidence type="ECO:0000256" key="3">
    <source>
        <dbReference type="ARBA" id="ARBA00022737"/>
    </source>
</evidence>
<dbReference type="PROSITE" id="PS00022">
    <property type="entry name" value="EGF_1"/>
    <property type="match status" value="1"/>
</dbReference>
<dbReference type="InterPro" id="IPR011489">
    <property type="entry name" value="EMI_domain"/>
</dbReference>
<feature type="disulfide bond" evidence="7">
    <location>
        <begin position="117"/>
        <end position="127"/>
    </location>
</feature>
<evidence type="ECO:0000256" key="1">
    <source>
        <dbReference type="ARBA" id="ARBA00022536"/>
    </source>
</evidence>
<evidence type="ECO:0000256" key="5">
    <source>
        <dbReference type="ARBA" id="ARBA00023054"/>
    </source>
</evidence>
<dbReference type="SMART" id="SM00181">
    <property type="entry name" value="EGF"/>
    <property type="match status" value="2"/>
</dbReference>
<dbReference type="OrthoDB" id="6045223at2759"/>
<dbReference type="EMBL" id="CAIIXF020000006">
    <property type="protein sequence ID" value="CAH1786512.1"/>
    <property type="molecule type" value="Genomic_DNA"/>
</dbReference>
<keyword evidence="6 7" id="KW-1015">Disulfide bond</keyword>
<comment type="caution">
    <text evidence="7">Lacks conserved residue(s) required for the propagation of feature annotation.</text>
</comment>
<keyword evidence="4" id="KW-0106">Calcium</keyword>
<evidence type="ECO:0000313" key="8">
    <source>
        <dbReference type="EMBL" id="CAH1786512.1"/>
    </source>
</evidence>
<dbReference type="PANTHER" id="PTHR14949:SF56">
    <property type="entry name" value="EGF-LIKE-DOMAIN, MULTIPLE 7"/>
    <property type="match status" value="1"/>
</dbReference>
<accession>A0A8J1TZ58</accession>
<dbReference type="InterPro" id="IPR049883">
    <property type="entry name" value="NOTCH1_EGF-like"/>
</dbReference>
<dbReference type="PROSITE" id="PS50026">
    <property type="entry name" value="EGF_3"/>
    <property type="match status" value="2"/>
</dbReference>
<reference evidence="8" key="1">
    <citation type="submission" date="2022-03" db="EMBL/GenBank/DDBJ databases">
        <authorList>
            <person name="Martin C."/>
        </authorList>
    </citation>
    <scope>NUCLEOTIDE SEQUENCE</scope>
</reference>
<keyword evidence="3" id="KW-0677">Repeat</keyword>
<keyword evidence="2" id="KW-0732">Signal</keyword>
<dbReference type="SMART" id="SM00179">
    <property type="entry name" value="EGF_CA"/>
    <property type="match status" value="1"/>
</dbReference>
<dbReference type="PROSITE" id="PS51041">
    <property type="entry name" value="EMI"/>
    <property type="match status" value="1"/>
</dbReference>
<keyword evidence="5" id="KW-0175">Coiled coil</keyword>
<dbReference type="InterPro" id="IPR001881">
    <property type="entry name" value="EGF-like_Ca-bd_dom"/>
</dbReference>
<dbReference type="Pfam" id="PF23106">
    <property type="entry name" value="EGF_Teneurin"/>
    <property type="match status" value="1"/>
</dbReference>
<evidence type="ECO:0000256" key="4">
    <source>
        <dbReference type="ARBA" id="ARBA00022837"/>
    </source>
</evidence>
<dbReference type="FunFam" id="2.10.25.10:FF:000010">
    <property type="entry name" value="Pro-epidermal growth factor"/>
    <property type="match status" value="1"/>
</dbReference>